<name>A0ABU3TU37_9BACT</name>
<dbReference type="Pfam" id="PF03629">
    <property type="entry name" value="SASA"/>
    <property type="match status" value="1"/>
</dbReference>
<dbReference type="PANTHER" id="PTHR31988:SF19">
    <property type="entry name" value="9-O-ACETYL-N-ACETYLNEURAMINIC ACID DEACETYLASE-RELATED"/>
    <property type="match status" value="1"/>
</dbReference>
<dbReference type="Proteomes" id="UP001249959">
    <property type="component" value="Unassembled WGS sequence"/>
</dbReference>
<evidence type="ECO:0000313" key="5">
    <source>
        <dbReference type="Proteomes" id="UP001249959"/>
    </source>
</evidence>
<dbReference type="RefSeq" id="WP_315576957.1">
    <property type="nucleotide sequence ID" value="NZ_JARDXH010000005.1"/>
</dbReference>
<organism evidence="4 5">
    <name type="scientific">Aquirufa regiilacus</name>
    <dbReference type="NCBI Taxonomy" id="3024868"/>
    <lineage>
        <taxon>Bacteria</taxon>
        <taxon>Pseudomonadati</taxon>
        <taxon>Bacteroidota</taxon>
        <taxon>Cytophagia</taxon>
        <taxon>Cytophagales</taxon>
        <taxon>Flectobacillaceae</taxon>
        <taxon>Aquirufa</taxon>
    </lineage>
</organism>
<dbReference type="SUPFAM" id="SSF52266">
    <property type="entry name" value="SGNH hydrolase"/>
    <property type="match status" value="1"/>
</dbReference>
<keyword evidence="2" id="KW-0732">Signal</keyword>
<evidence type="ECO:0000256" key="1">
    <source>
        <dbReference type="ARBA" id="ARBA00022801"/>
    </source>
</evidence>
<protein>
    <submittedName>
        <fullName evidence="4">Sialate O-acetylesterase</fullName>
    </submittedName>
</protein>
<evidence type="ECO:0000259" key="3">
    <source>
        <dbReference type="Pfam" id="PF03629"/>
    </source>
</evidence>
<keyword evidence="5" id="KW-1185">Reference proteome</keyword>
<dbReference type="EMBL" id="JAVNWW010000005">
    <property type="protein sequence ID" value="MDU0809373.1"/>
    <property type="molecule type" value="Genomic_DNA"/>
</dbReference>
<feature type="signal peptide" evidence="2">
    <location>
        <begin position="1"/>
        <end position="18"/>
    </location>
</feature>
<dbReference type="Gene3D" id="3.40.50.1110">
    <property type="entry name" value="SGNH hydrolase"/>
    <property type="match status" value="1"/>
</dbReference>
<dbReference type="InterPro" id="IPR036514">
    <property type="entry name" value="SGNH_hydro_sf"/>
</dbReference>
<comment type="caution">
    <text evidence="4">The sequence shown here is derived from an EMBL/GenBank/DDBJ whole genome shotgun (WGS) entry which is preliminary data.</text>
</comment>
<proteinExistence type="predicted"/>
<dbReference type="PANTHER" id="PTHR31988">
    <property type="entry name" value="ESTERASE, PUTATIVE (DUF303)-RELATED"/>
    <property type="match status" value="1"/>
</dbReference>
<evidence type="ECO:0000313" key="4">
    <source>
        <dbReference type="EMBL" id="MDU0809373.1"/>
    </source>
</evidence>
<gene>
    <name evidence="4" type="ORF">PQG45_10025</name>
</gene>
<evidence type="ECO:0000256" key="2">
    <source>
        <dbReference type="SAM" id="SignalP"/>
    </source>
</evidence>
<dbReference type="InterPro" id="IPR005181">
    <property type="entry name" value="SASA"/>
</dbReference>
<feature type="domain" description="Sialate O-acetylesterase" evidence="3">
    <location>
        <begin position="121"/>
        <end position="322"/>
    </location>
</feature>
<accession>A0ABU3TU37</accession>
<reference evidence="4 5" key="1">
    <citation type="submission" date="2023-09" db="EMBL/GenBank/DDBJ databases">
        <title>Aquirufa genomes.</title>
        <authorList>
            <person name="Pitt A."/>
        </authorList>
    </citation>
    <scope>NUCLEOTIDE SEQUENCE [LARGE SCALE GENOMIC DNA]</scope>
    <source>
        <strain evidence="4 5">LEOWEIH-7C</strain>
    </source>
</reference>
<dbReference type="InterPro" id="IPR052940">
    <property type="entry name" value="Carb_Esterase_6"/>
</dbReference>
<keyword evidence="1" id="KW-0378">Hydrolase</keyword>
<feature type="chain" id="PRO_5046786155" evidence="2">
    <location>
        <begin position="19"/>
        <end position="716"/>
    </location>
</feature>
<sequence length="716" mass="79419">MRVLILCIGILLTNLANAQMFVAFPRNRQIFQRNDKNEATISVLGNCTEAADKVQVSFVPVKEGQGKLIDWVLLDSNPNAGIYQGKVVVTGGWYRMKVRSFQGDKLIDSTELNRVGVGENFLIAGQSNAQGTFRMPIEIGAEDDRVNCSNFYAHFPEYNNSQTHFYIGNFGLNYPLGVFSQMNSFSTIGPNGLSLHYWPAVGDTLVKKYNVPVCFINTGWGGSSIRNWVESARGVPSPNPWNLAVNYELYFPYRSFKRSLEVYGQKMGFRAVLWHQGETDARVNMTQDEYYNYLEELIDFSRKDANQSIPWIVAQATRGGGCDSATVILSPEIRAAQRRIAHDPAISQVFEGPNTDDIEVPRNPALPYYDCVHFSPVGFPFLGSAWFKSIDDAIVNGMKHLSYRDMPKIETACGPDNSLVIKKITGDFIRGDWTDLDGVVRVDALKNNNVGYGIYQANLFDSLGREFSIPIIEFKKLKLPKAPSILANSDTLFCSNASVKLSATGGKISYVWNTGATTQDITVSKTGLFTAKTYDELGCFSPESKAITTQVYPLPANPQISTMSPFYLTTGPRVTGVSYSWFFNGNKLPVASDAINLHVKQSGLYQAKFSYIYPKGPTCTSDFSNQINYELPAGNGVVAYPNPASKELFIQSKYDLVGAKYVLYGLDGREMLHGVIDNSIAFVINVSGLSPAIYKLTIQPTNGTELLYKTIVVDYR</sequence>